<evidence type="ECO:0000256" key="1">
    <source>
        <dbReference type="ARBA" id="ARBA00010169"/>
    </source>
</evidence>
<proteinExistence type="inferred from homology"/>
<comment type="similarity">
    <text evidence="1">Belongs to the CutA family.</text>
</comment>
<reference evidence="2" key="1">
    <citation type="submission" date="2022-05" db="EMBL/GenBank/DDBJ databases">
        <authorList>
            <person name="Jo J.-H."/>
            <person name="Im W.-T."/>
        </authorList>
    </citation>
    <scope>NUCLEOTIDE SEQUENCE</scope>
    <source>
        <strain evidence="2">SE220</strain>
    </source>
</reference>
<dbReference type="InterPro" id="IPR004323">
    <property type="entry name" value="Ion_tolerance_CutA"/>
</dbReference>
<dbReference type="Pfam" id="PF03091">
    <property type="entry name" value="CutA1"/>
    <property type="match status" value="1"/>
</dbReference>
<name>A0ABT0S198_9SPHN</name>
<sequence>MSVVSVYAIFGSADEAERIGRTAIEERLAACINILGPVRSIYRWQGAIECAEEVGAILKTSNEQADALIARIAGLHSYDVPCIVTWPIDKILGSYADWVEGSVG</sequence>
<dbReference type="RefSeq" id="WP_249830898.1">
    <property type="nucleotide sequence ID" value="NZ_JAMGBE010000002.1"/>
</dbReference>
<comment type="caution">
    <text evidence="2">The sequence shown here is derived from an EMBL/GenBank/DDBJ whole genome shotgun (WGS) entry which is preliminary data.</text>
</comment>
<evidence type="ECO:0000313" key="2">
    <source>
        <dbReference type="EMBL" id="MCL6729396.1"/>
    </source>
</evidence>
<dbReference type="PANTHER" id="PTHR23419">
    <property type="entry name" value="DIVALENT CATION TOLERANCE CUTA-RELATED"/>
    <property type="match status" value="1"/>
</dbReference>
<dbReference type="InterPro" id="IPR015867">
    <property type="entry name" value="N-reg_PII/ATP_PRibTrfase_C"/>
</dbReference>
<keyword evidence="3" id="KW-1185">Reference proteome</keyword>
<protein>
    <submittedName>
        <fullName evidence="2">Divalent-cation tolerance protein CutA</fullName>
    </submittedName>
</protein>
<dbReference type="SUPFAM" id="SSF54913">
    <property type="entry name" value="GlnB-like"/>
    <property type="match status" value="1"/>
</dbReference>
<evidence type="ECO:0000313" key="3">
    <source>
        <dbReference type="Proteomes" id="UP001165342"/>
    </source>
</evidence>
<organism evidence="2 3">
    <name type="scientific">Sphingomonas hankyongi</name>
    <dbReference type="NCBI Taxonomy" id="2908209"/>
    <lineage>
        <taxon>Bacteria</taxon>
        <taxon>Pseudomonadati</taxon>
        <taxon>Pseudomonadota</taxon>
        <taxon>Alphaproteobacteria</taxon>
        <taxon>Sphingomonadales</taxon>
        <taxon>Sphingomonadaceae</taxon>
        <taxon>Sphingomonas</taxon>
    </lineage>
</organism>
<gene>
    <name evidence="2" type="ORF">LZ538_04900</name>
</gene>
<dbReference type="EMBL" id="JAMGBE010000002">
    <property type="protein sequence ID" value="MCL6729396.1"/>
    <property type="molecule type" value="Genomic_DNA"/>
</dbReference>
<dbReference type="PANTHER" id="PTHR23419:SF8">
    <property type="entry name" value="FI09726P"/>
    <property type="match status" value="1"/>
</dbReference>
<accession>A0ABT0S198</accession>
<dbReference type="Gene3D" id="3.30.70.120">
    <property type="match status" value="1"/>
</dbReference>
<dbReference type="InterPro" id="IPR011322">
    <property type="entry name" value="N-reg_PII-like_a/b"/>
</dbReference>
<dbReference type="Proteomes" id="UP001165342">
    <property type="component" value="Unassembled WGS sequence"/>
</dbReference>